<dbReference type="InterPro" id="IPR029058">
    <property type="entry name" value="AB_hydrolase_fold"/>
</dbReference>
<dbReference type="PANTHER" id="PTHR42886:SF29">
    <property type="entry name" value="PUMMELIG, ISOFORM A"/>
    <property type="match status" value="1"/>
</dbReference>
<organism evidence="4 5">
    <name type="scientific">Sugiyamaella lignohabitans</name>
    <dbReference type="NCBI Taxonomy" id="796027"/>
    <lineage>
        <taxon>Eukaryota</taxon>
        <taxon>Fungi</taxon>
        <taxon>Dikarya</taxon>
        <taxon>Ascomycota</taxon>
        <taxon>Saccharomycotina</taxon>
        <taxon>Dipodascomycetes</taxon>
        <taxon>Dipodascales</taxon>
        <taxon>Trichomonascaceae</taxon>
        <taxon>Sugiyamaella</taxon>
    </lineage>
</organism>
<feature type="compositionally biased region" description="Polar residues" evidence="2">
    <location>
        <begin position="15"/>
        <end position="31"/>
    </location>
</feature>
<dbReference type="InterPro" id="IPR000073">
    <property type="entry name" value="AB_hydrolase_1"/>
</dbReference>
<evidence type="ECO:0000313" key="5">
    <source>
        <dbReference type="Proteomes" id="UP000189580"/>
    </source>
</evidence>
<feature type="domain" description="AB hydrolase-1" evidence="3">
    <location>
        <begin position="117"/>
        <end position="461"/>
    </location>
</feature>
<feature type="region of interest" description="Disordered" evidence="2">
    <location>
        <begin position="1"/>
        <end position="31"/>
    </location>
</feature>
<dbReference type="GeneID" id="30034115"/>
<dbReference type="GO" id="GO:0055088">
    <property type="term" value="P:lipid homeostasis"/>
    <property type="evidence" value="ECO:0007669"/>
    <property type="project" value="TreeGrafter"/>
</dbReference>
<dbReference type="GO" id="GO:0035965">
    <property type="term" value="P:cardiolipin acyl-chain remodeling"/>
    <property type="evidence" value="ECO:0007669"/>
    <property type="project" value="TreeGrafter"/>
</dbReference>
<sequence>MAEVQQAPASAAINEPSSATQTKSGGRSVTTGAVKKERHVLTYRESFSQWLKAPSHEEAERNVLSLLDFFPESDGKRVAKVNKVDIGNKLHINEFEIVNVEKPDDVTEAGSEYSKNLVVLHGYGAGLALFYRNFAEWSSIKGSRTMALDLLGFGRSSRPKFSIATKDVSARDENGRFKVVVETENWFIDALEKWRIAKNLDKFTLMGHSMGGYLAAAYAFKYPSRVERLIMVSPAGVERGYTPELDNVRLFGGNSTDSLPKQSAKNKPSSSRQSSDAPHIDEEVSVSQSDITHHHHNELHPSDSHSSLVNEASTSNRKLPNWFMYLWNRNISPFVLLRSAAIFAPRMTSNWTSRRFSDVSEKERDIMHMYAYKTFTAPGSGEYGLTRLLAAGAVAREPLVDRVVKGLKCPSVWIYGENDWMNVHAGEEAVLRLNKLGTSSAANAKSHVIDYAGHHVYLDNPSDFDRVVVDFLKTTNH</sequence>
<dbReference type="GO" id="GO:0004623">
    <property type="term" value="F:phospholipase A2 activity"/>
    <property type="evidence" value="ECO:0007669"/>
    <property type="project" value="TreeGrafter"/>
</dbReference>
<keyword evidence="5" id="KW-1185">Reference proteome</keyword>
<dbReference type="RefSeq" id="XP_018737099.1">
    <property type="nucleotide sequence ID" value="XM_018879157.1"/>
</dbReference>
<dbReference type="KEGG" id="slb:AWJ20_2227"/>
<evidence type="ECO:0000256" key="2">
    <source>
        <dbReference type="SAM" id="MobiDB-lite"/>
    </source>
</evidence>
<dbReference type="Pfam" id="PF00561">
    <property type="entry name" value="Abhydrolase_1"/>
    <property type="match status" value="1"/>
</dbReference>
<reference evidence="4 5" key="1">
    <citation type="submission" date="2016-02" db="EMBL/GenBank/DDBJ databases">
        <title>Complete genome sequence and transcriptome regulation of the pentose utilising yeast Sugiyamaella lignohabitans.</title>
        <authorList>
            <person name="Bellasio M."/>
            <person name="Peymann A."/>
            <person name="Valli M."/>
            <person name="Sipitzky M."/>
            <person name="Graf A."/>
            <person name="Sauer M."/>
            <person name="Marx H."/>
            <person name="Mattanovich D."/>
        </authorList>
    </citation>
    <scope>NUCLEOTIDE SEQUENCE [LARGE SCALE GENOMIC DNA]</scope>
    <source>
        <strain evidence="4 5">CBS 10342</strain>
    </source>
</reference>
<dbReference type="EMBL" id="CP014503">
    <property type="protein sequence ID" value="ANB14622.1"/>
    <property type="molecule type" value="Genomic_DNA"/>
</dbReference>
<evidence type="ECO:0000259" key="3">
    <source>
        <dbReference type="Pfam" id="PF00561"/>
    </source>
</evidence>
<dbReference type="GO" id="GO:0006654">
    <property type="term" value="P:phosphatidic acid biosynthetic process"/>
    <property type="evidence" value="ECO:0007669"/>
    <property type="project" value="TreeGrafter"/>
</dbReference>
<dbReference type="OrthoDB" id="7457040at2759"/>
<gene>
    <name evidence="4" type="primary">CLD1</name>
    <name evidence="4" type="ORF">AWJ20_2227</name>
</gene>
<dbReference type="SUPFAM" id="SSF53474">
    <property type="entry name" value="alpha/beta-Hydrolases"/>
    <property type="match status" value="1"/>
</dbReference>
<proteinExistence type="inferred from homology"/>
<evidence type="ECO:0000313" key="4">
    <source>
        <dbReference type="EMBL" id="ANB14622.1"/>
    </source>
</evidence>
<feature type="region of interest" description="Disordered" evidence="2">
    <location>
        <begin position="252"/>
        <end position="311"/>
    </location>
</feature>
<dbReference type="GO" id="GO:0005743">
    <property type="term" value="C:mitochondrial inner membrane"/>
    <property type="evidence" value="ECO:0007669"/>
    <property type="project" value="TreeGrafter"/>
</dbReference>
<evidence type="ECO:0000256" key="1">
    <source>
        <dbReference type="ARBA" id="ARBA00038097"/>
    </source>
</evidence>
<protein>
    <submittedName>
        <fullName evidence="4">Cld1p</fullName>
    </submittedName>
</protein>
<comment type="similarity">
    <text evidence="1">Belongs to the peptidase S33 family. ABHD4/ABHD5 subfamily.</text>
</comment>
<accession>A0A167EYW5</accession>
<feature type="compositionally biased region" description="Polar residues" evidence="2">
    <location>
        <begin position="253"/>
        <end position="276"/>
    </location>
</feature>
<dbReference type="Gene3D" id="3.40.50.1820">
    <property type="entry name" value="alpha/beta hydrolase"/>
    <property type="match status" value="1"/>
</dbReference>
<dbReference type="GO" id="GO:0042171">
    <property type="term" value="F:lysophosphatidic acid acyltransferase activity"/>
    <property type="evidence" value="ECO:0007669"/>
    <property type="project" value="TreeGrafter"/>
</dbReference>
<name>A0A167EYW5_9ASCO</name>
<dbReference type="AlphaFoldDB" id="A0A167EYW5"/>
<dbReference type="Proteomes" id="UP000189580">
    <property type="component" value="Chromosome b"/>
</dbReference>
<dbReference type="PANTHER" id="PTHR42886">
    <property type="entry name" value="RE40534P-RELATED"/>
    <property type="match status" value="1"/>
</dbReference>